<evidence type="ECO:0000256" key="3">
    <source>
        <dbReference type="ARBA" id="ARBA00022989"/>
    </source>
</evidence>
<protein>
    <recommendedName>
        <fullName evidence="6">Major facilitator superfamily (MFS) profile domain-containing protein</fullName>
    </recommendedName>
</protein>
<dbReference type="OrthoDB" id="5215911at2759"/>
<evidence type="ECO:0000256" key="2">
    <source>
        <dbReference type="ARBA" id="ARBA00022692"/>
    </source>
</evidence>
<dbReference type="Proteomes" id="UP000258309">
    <property type="component" value="Unassembled WGS sequence"/>
</dbReference>
<dbReference type="InterPro" id="IPR036259">
    <property type="entry name" value="MFS_trans_sf"/>
</dbReference>
<evidence type="ECO:0000256" key="1">
    <source>
        <dbReference type="ARBA" id="ARBA00004141"/>
    </source>
</evidence>
<keyword evidence="2 5" id="KW-0812">Transmembrane</keyword>
<dbReference type="STRING" id="5539.A0A3E2HLA9"/>
<dbReference type="GO" id="GO:0005886">
    <property type="term" value="C:plasma membrane"/>
    <property type="evidence" value="ECO:0007669"/>
    <property type="project" value="TreeGrafter"/>
</dbReference>
<feature type="transmembrane region" description="Helical" evidence="5">
    <location>
        <begin position="189"/>
        <end position="208"/>
    </location>
</feature>
<dbReference type="EMBL" id="NCSJ02000024">
    <property type="protein sequence ID" value="RFU34179.1"/>
    <property type="molecule type" value="Genomic_DNA"/>
</dbReference>
<feature type="non-terminal residue" evidence="7">
    <location>
        <position position="549"/>
    </location>
</feature>
<dbReference type="InterPro" id="IPR011701">
    <property type="entry name" value="MFS"/>
</dbReference>
<proteinExistence type="predicted"/>
<feature type="transmembrane region" description="Helical" evidence="5">
    <location>
        <begin position="373"/>
        <end position="395"/>
    </location>
</feature>
<evidence type="ECO:0000259" key="6">
    <source>
        <dbReference type="PROSITE" id="PS50850"/>
    </source>
</evidence>
<gene>
    <name evidence="7" type="ORF">B7463_g2159</name>
</gene>
<dbReference type="GO" id="GO:0022857">
    <property type="term" value="F:transmembrane transporter activity"/>
    <property type="evidence" value="ECO:0007669"/>
    <property type="project" value="InterPro"/>
</dbReference>
<evidence type="ECO:0000256" key="5">
    <source>
        <dbReference type="SAM" id="Phobius"/>
    </source>
</evidence>
<dbReference type="PANTHER" id="PTHR23502">
    <property type="entry name" value="MAJOR FACILITATOR SUPERFAMILY"/>
    <property type="match status" value="1"/>
</dbReference>
<dbReference type="PROSITE" id="PS50850">
    <property type="entry name" value="MFS"/>
    <property type="match status" value="1"/>
</dbReference>
<feature type="transmembrane region" description="Helical" evidence="5">
    <location>
        <begin position="126"/>
        <end position="143"/>
    </location>
</feature>
<feature type="non-terminal residue" evidence="7">
    <location>
        <position position="1"/>
    </location>
</feature>
<dbReference type="SUPFAM" id="SSF103473">
    <property type="entry name" value="MFS general substrate transporter"/>
    <property type="match status" value="1"/>
</dbReference>
<dbReference type="AlphaFoldDB" id="A0A3E2HLA9"/>
<feature type="transmembrane region" description="Helical" evidence="5">
    <location>
        <begin position="319"/>
        <end position="344"/>
    </location>
</feature>
<sequence>MDGPVILPENAPGTVLLEDLDHRVQVQHGNDGTIVLQPQPSSDPNDPLNWSMTRKVVNFGIIAFYNLWIYTLLDVGTVVWSVYMEDPNWMLTIEQLNNAFAANLVGLAVGCIFFIPFALKFGRRPVYLTSAFILFLSSIWLALMNDFANMVASQLVSGLAGAVSETLITVTVGDIFFTHQRGKATAIQTFLQLVGMFLAPVAAGYVAEAQGWRWLFWWCALFLGLNTLMFAFFYEETKYIPYTTGVVPPSASGLLSYEAHDGNDEEKTAWYSSTSTQPQAMHHGIDHSIPMKTYRQRLPFYTSTPGGWKKFAKHIYQPLLFLGMFPAVIYGSLQYGFVVSWFSIVVTTQATYFVVDPYNFGPIGVGLLNLPPFIGSIFCCIWAGPISDMAIIYFAKKNKGYYEPEMRLYIMVVPAIIGPAGLFIYGLSTASGMPWIIPCVGTAFYGFGLSATAGLSLTFMLDSYQQIIGDALVASSFLRNALSTIVVFVITPWFNGMGFRNSFILIGCIAIAINSLTIPMIYFGKQWRILCTKKYEEMIDMQFDPRRPG</sequence>
<dbReference type="OMA" id="WCAILNA"/>
<dbReference type="InterPro" id="IPR020846">
    <property type="entry name" value="MFS_dom"/>
</dbReference>
<keyword evidence="3 5" id="KW-1133">Transmembrane helix</keyword>
<evidence type="ECO:0000313" key="8">
    <source>
        <dbReference type="Proteomes" id="UP000258309"/>
    </source>
</evidence>
<feature type="transmembrane region" description="Helical" evidence="5">
    <location>
        <begin position="100"/>
        <end position="119"/>
    </location>
</feature>
<keyword evidence="8" id="KW-1185">Reference proteome</keyword>
<name>A0A3E2HLA9_SCYLI</name>
<keyword evidence="4 5" id="KW-0472">Membrane</keyword>
<feature type="transmembrane region" description="Helical" evidence="5">
    <location>
        <begin position="214"/>
        <end position="234"/>
    </location>
</feature>
<feature type="transmembrane region" description="Helical" evidence="5">
    <location>
        <begin position="56"/>
        <end position="80"/>
    </location>
</feature>
<accession>A0A3E2HLA9</accession>
<feature type="transmembrane region" description="Helical" evidence="5">
    <location>
        <begin position="407"/>
        <end position="427"/>
    </location>
</feature>
<feature type="domain" description="Major facilitator superfamily (MFS) profile" evidence="6">
    <location>
        <begin position="60"/>
        <end position="525"/>
    </location>
</feature>
<organism evidence="7 8">
    <name type="scientific">Scytalidium lignicola</name>
    <name type="common">Hyphomycete</name>
    <dbReference type="NCBI Taxonomy" id="5539"/>
    <lineage>
        <taxon>Eukaryota</taxon>
        <taxon>Fungi</taxon>
        <taxon>Dikarya</taxon>
        <taxon>Ascomycota</taxon>
        <taxon>Pezizomycotina</taxon>
        <taxon>Leotiomycetes</taxon>
        <taxon>Leotiomycetes incertae sedis</taxon>
        <taxon>Scytalidium</taxon>
    </lineage>
</organism>
<feature type="transmembrane region" description="Helical" evidence="5">
    <location>
        <begin position="503"/>
        <end position="524"/>
    </location>
</feature>
<evidence type="ECO:0000313" key="7">
    <source>
        <dbReference type="EMBL" id="RFU34179.1"/>
    </source>
</evidence>
<feature type="transmembrane region" description="Helical" evidence="5">
    <location>
        <begin position="155"/>
        <end position="177"/>
    </location>
</feature>
<dbReference type="Gene3D" id="1.20.1250.20">
    <property type="entry name" value="MFS general substrate transporter like domains"/>
    <property type="match status" value="1"/>
</dbReference>
<dbReference type="Pfam" id="PF07690">
    <property type="entry name" value="MFS_1"/>
    <property type="match status" value="1"/>
</dbReference>
<feature type="transmembrane region" description="Helical" evidence="5">
    <location>
        <begin position="433"/>
        <end position="459"/>
    </location>
</feature>
<evidence type="ECO:0000256" key="4">
    <source>
        <dbReference type="ARBA" id="ARBA00023136"/>
    </source>
</evidence>
<feature type="transmembrane region" description="Helical" evidence="5">
    <location>
        <begin position="471"/>
        <end position="491"/>
    </location>
</feature>
<comment type="subcellular location">
    <subcellularLocation>
        <location evidence="1">Membrane</location>
        <topology evidence="1">Multi-pass membrane protein</topology>
    </subcellularLocation>
</comment>
<dbReference type="PANTHER" id="PTHR23502:SF50">
    <property type="entry name" value="TRANSPORTER, PUTATIVE (AFU_ORTHOLOGUE AFUA_5G00430)-RELATED"/>
    <property type="match status" value="1"/>
</dbReference>
<comment type="caution">
    <text evidence="7">The sequence shown here is derived from an EMBL/GenBank/DDBJ whole genome shotgun (WGS) entry which is preliminary data.</text>
</comment>
<reference evidence="7 8" key="1">
    <citation type="submission" date="2018-05" db="EMBL/GenBank/DDBJ databases">
        <title>Draft genome sequence of Scytalidium lignicola DSM 105466, a ubiquitous saprotrophic fungus.</title>
        <authorList>
            <person name="Buettner E."/>
            <person name="Gebauer A.M."/>
            <person name="Hofrichter M."/>
            <person name="Liers C."/>
            <person name="Kellner H."/>
        </authorList>
    </citation>
    <scope>NUCLEOTIDE SEQUENCE [LARGE SCALE GENOMIC DNA]</scope>
    <source>
        <strain evidence="7 8">DSM 105466</strain>
    </source>
</reference>